<feature type="transmembrane region" description="Helical" evidence="1">
    <location>
        <begin position="169"/>
        <end position="191"/>
    </location>
</feature>
<name>A0A9F5JDH8_PYTBI</name>
<accession>A0A9F5JDH8</accession>
<dbReference type="InterPro" id="IPR053311">
    <property type="entry name" value="Mucosal_Integrity_Assoc"/>
</dbReference>
<proteinExistence type="predicted"/>
<dbReference type="AlphaFoldDB" id="A0A9F5JDH8"/>
<evidence type="ECO:0000256" key="1">
    <source>
        <dbReference type="SAM" id="Phobius"/>
    </source>
</evidence>
<evidence type="ECO:0000259" key="2">
    <source>
        <dbReference type="PROSITE" id="PS50024"/>
    </source>
</evidence>
<keyword evidence="1" id="KW-1133">Transmembrane helix</keyword>
<evidence type="ECO:0000313" key="4">
    <source>
        <dbReference type="RefSeq" id="XP_025031051.1"/>
    </source>
</evidence>
<dbReference type="InterPro" id="IPR000082">
    <property type="entry name" value="SEA_dom"/>
</dbReference>
<dbReference type="PROSITE" id="PS50024">
    <property type="entry name" value="SEA"/>
    <property type="match status" value="1"/>
</dbReference>
<dbReference type="Proteomes" id="UP000695026">
    <property type="component" value="Unplaced"/>
</dbReference>
<feature type="domain" description="SEA" evidence="2">
    <location>
        <begin position="1"/>
        <end position="81"/>
    </location>
</feature>
<sequence length="244" mass="27448">MKNIYENIPGYVDVKVISMRKGSVVVIHEVIFQTVITNELSMIEKQKEFITNSVKQKLETINSTQECNDTLESLCFLPMPNPVLSTSSSFSAEEYCKKISMQFADYYYANTTTGVLRCVSRCTKDTPNSINCFNGMCRISEIGPQCICDNLDTFLYMDSHCQLRIQKSALGLGLPLAVLFVVSIILTVLLIRAKRKKSRESWSVDAGIWYGQEGEEEWIPSGGLGIMNKASVSSWDAESRYCHV</sequence>
<reference evidence="4" key="1">
    <citation type="submission" date="2025-08" db="UniProtKB">
        <authorList>
            <consortium name="RefSeq"/>
        </authorList>
    </citation>
    <scope>IDENTIFICATION</scope>
    <source>
        <tissue evidence="4">Liver</tissue>
    </source>
</reference>
<organism evidence="3 4">
    <name type="scientific">Python bivittatus</name>
    <name type="common">Burmese python</name>
    <name type="synonym">Python molurus bivittatus</name>
    <dbReference type="NCBI Taxonomy" id="176946"/>
    <lineage>
        <taxon>Eukaryota</taxon>
        <taxon>Metazoa</taxon>
        <taxon>Chordata</taxon>
        <taxon>Craniata</taxon>
        <taxon>Vertebrata</taxon>
        <taxon>Euteleostomi</taxon>
        <taxon>Lepidosauria</taxon>
        <taxon>Squamata</taxon>
        <taxon>Bifurcata</taxon>
        <taxon>Unidentata</taxon>
        <taxon>Episquamata</taxon>
        <taxon>Toxicofera</taxon>
        <taxon>Serpentes</taxon>
        <taxon>Henophidia</taxon>
        <taxon>Pythonidae</taxon>
        <taxon>Python</taxon>
    </lineage>
</organism>
<protein>
    <submittedName>
        <fullName evidence="4">Mucin-17-like isoform X2</fullName>
    </submittedName>
</protein>
<dbReference type="GeneID" id="107326497"/>
<keyword evidence="1" id="KW-0472">Membrane</keyword>
<gene>
    <name evidence="4" type="primary">LOC107326497</name>
</gene>
<dbReference type="PANTHER" id="PTHR37999">
    <property type="entry name" value="MUCIN-17"/>
    <property type="match status" value="1"/>
</dbReference>
<dbReference type="RefSeq" id="XP_025031051.1">
    <property type="nucleotide sequence ID" value="XM_025175283.1"/>
</dbReference>
<keyword evidence="1" id="KW-0812">Transmembrane</keyword>
<evidence type="ECO:0000313" key="3">
    <source>
        <dbReference type="Proteomes" id="UP000695026"/>
    </source>
</evidence>
<dbReference type="PANTHER" id="PTHR37999:SF2">
    <property type="entry name" value="MUCIN-17"/>
    <property type="match status" value="1"/>
</dbReference>
<keyword evidence="3" id="KW-1185">Reference proteome</keyword>